<proteinExistence type="predicted"/>
<dbReference type="AlphaFoldDB" id="A0A915JV16"/>
<keyword evidence="1" id="KW-1185">Reference proteome</keyword>
<evidence type="ECO:0000313" key="1">
    <source>
        <dbReference type="Proteomes" id="UP000887565"/>
    </source>
</evidence>
<evidence type="ECO:0000313" key="2">
    <source>
        <dbReference type="WBParaSite" id="nRc.2.0.1.t29627-RA"/>
    </source>
</evidence>
<name>A0A915JV16_ROMCU</name>
<accession>A0A915JV16</accession>
<dbReference type="WBParaSite" id="nRc.2.0.1.t29627-RA">
    <property type="protein sequence ID" value="nRc.2.0.1.t29627-RA"/>
    <property type="gene ID" value="nRc.2.0.1.g29627"/>
</dbReference>
<protein>
    <submittedName>
        <fullName evidence="2">Uncharacterized protein</fullName>
    </submittedName>
</protein>
<reference evidence="2" key="1">
    <citation type="submission" date="2022-11" db="UniProtKB">
        <authorList>
            <consortium name="WormBaseParasite"/>
        </authorList>
    </citation>
    <scope>IDENTIFICATION</scope>
</reference>
<dbReference type="Proteomes" id="UP000887565">
    <property type="component" value="Unplaced"/>
</dbReference>
<sequence length="176" mass="20018">MAYKQKNDEQVTDMATKFAKIFFTKCKDDQLRDEKEDNIQLLTRCLTYLNSVLEEVQSVYVFQSIRAHKRDYSVAKYPLHAEDSALYSGGTVLTVNHGARQRPLITCGTIQGGVEYKGEHEILSEFIFWGNGVSAMENSMDCSHVIQKIILKILKINLIGLINRFGDKRQIGHTSV</sequence>
<organism evidence="1 2">
    <name type="scientific">Romanomermis culicivorax</name>
    <name type="common">Nematode worm</name>
    <dbReference type="NCBI Taxonomy" id="13658"/>
    <lineage>
        <taxon>Eukaryota</taxon>
        <taxon>Metazoa</taxon>
        <taxon>Ecdysozoa</taxon>
        <taxon>Nematoda</taxon>
        <taxon>Enoplea</taxon>
        <taxon>Dorylaimia</taxon>
        <taxon>Mermithida</taxon>
        <taxon>Mermithoidea</taxon>
        <taxon>Mermithidae</taxon>
        <taxon>Romanomermis</taxon>
    </lineage>
</organism>